<evidence type="ECO:0000259" key="9">
    <source>
        <dbReference type="SMART" id="SM00893"/>
    </source>
</evidence>
<keyword evidence="3 8" id="KW-0274">FAD</keyword>
<proteinExistence type="inferred from homology"/>
<dbReference type="PANTHER" id="PTHR43153:SF1">
    <property type="entry name" value="ELECTRON TRANSFER FLAVOPROTEIN SUBUNIT ALPHA, MITOCHONDRIAL"/>
    <property type="match status" value="1"/>
</dbReference>
<dbReference type="OrthoDB" id="9770286at2"/>
<evidence type="ECO:0000256" key="8">
    <source>
        <dbReference type="PIRSR" id="PIRSR000089-1"/>
    </source>
</evidence>
<evidence type="ECO:0000256" key="4">
    <source>
        <dbReference type="ARBA" id="ARBA00022982"/>
    </source>
</evidence>
<dbReference type="InterPro" id="IPR014731">
    <property type="entry name" value="ETF_asu_C"/>
</dbReference>
<dbReference type="CDD" id="cd01715">
    <property type="entry name" value="ETF_alpha"/>
    <property type="match status" value="1"/>
</dbReference>
<evidence type="ECO:0000256" key="6">
    <source>
        <dbReference type="ARBA" id="ARBA00068674"/>
    </source>
</evidence>
<feature type="binding site" evidence="8">
    <location>
        <begin position="259"/>
        <end position="266"/>
    </location>
    <ligand>
        <name>FAD</name>
        <dbReference type="ChEBI" id="CHEBI:57692"/>
    </ligand>
</feature>
<organism evidence="10 11">
    <name type="scientific">Sutterella megalosphaeroides</name>
    <dbReference type="NCBI Taxonomy" id="2494234"/>
    <lineage>
        <taxon>Bacteria</taxon>
        <taxon>Pseudomonadati</taxon>
        <taxon>Pseudomonadota</taxon>
        <taxon>Betaproteobacteria</taxon>
        <taxon>Burkholderiales</taxon>
        <taxon>Sutterellaceae</taxon>
        <taxon>Sutterella</taxon>
    </lineage>
</organism>
<dbReference type="InterPro" id="IPR014730">
    <property type="entry name" value="ETF_a/b_N"/>
</dbReference>
<feature type="domain" description="Electron transfer flavoprotein alpha/beta-subunit N-terminal" evidence="9">
    <location>
        <begin position="3"/>
        <end position="183"/>
    </location>
</feature>
<dbReference type="KEGG" id="sutt:SUTMEG_06050"/>
<reference evidence="10 11" key="1">
    <citation type="journal article" date="2018" name="Int. J. Syst. Evol. Microbiol.">
        <title>Mesosutterella multiformis gen. nov., sp. nov., a member of the family Sutterellaceae and Sutterella megalosphaeroides sp. nov., isolated from human faeces.</title>
        <authorList>
            <person name="Sakamoto M."/>
            <person name="Ikeyama N."/>
            <person name="Kunihiro T."/>
            <person name="Iino T."/>
            <person name="Yuki M."/>
            <person name="Ohkuma M."/>
        </authorList>
    </citation>
    <scope>NUCLEOTIDE SEQUENCE [LARGE SCALE GENOMIC DNA]</scope>
    <source>
        <strain evidence="10 11">6FBBBH3</strain>
    </source>
</reference>
<feature type="binding site" evidence="8">
    <location>
        <position position="280"/>
    </location>
    <ligand>
        <name>FAD</name>
        <dbReference type="ChEBI" id="CHEBI:57692"/>
    </ligand>
</feature>
<keyword evidence="4" id="KW-0249">Electron transport</keyword>
<dbReference type="GO" id="GO:0050660">
    <property type="term" value="F:flavin adenine dinucleotide binding"/>
    <property type="evidence" value="ECO:0007669"/>
    <property type="project" value="InterPro"/>
</dbReference>
<dbReference type="InterPro" id="IPR001308">
    <property type="entry name" value="ETF_a/FixB"/>
</dbReference>
<feature type="binding site" evidence="8">
    <location>
        <begin position="228"/>
        <end position="229"/>
    </location>
    <ligand>
        <name>FAD</name>
        <dbReference type="ChEBI" id="CHEBI:57692"/>
    </ligand>
</feature>
<comment type="cofactor">
    <cofactor evidence="8">
        <name>FAD</name>
        <dbReference type="ChEBI" id="CHEBI:57692"/>
    </cofactor>
    <text evidence="8">Binds 1 FAD per dimer.</text>
</comment>
<dbReference type="GO" id="GO:0009055">
    <property type="term" value="F:electron transfer activity"/>
    <property type="evidence" value="ECO:0007669"/>
    <property type="project" value="InterPro"/>
</dbReference>
<keyword evidence="4" id="KW-0813">Transport</keyword>
<feature type="binding site" evidence="8">
    <location>
        <position position="203"/>
    </location>
    <ligand>
        <name>FAD</name>
        <dbReference type="ChEBI" id="CHEBI:57692"/>
    </ligand>
</feature>
<evidence type="ECO:0000256" key="5">
    <source>
        <dbReference type="ARBA" id="ARBA00025649"/>
    </source>
</evidence>
<dbReference type="Pfam" id="PF00766">
    <property type="entry name" value="ETF_alpha"/>
    <property type="match status" value="1"/>
</dbReference>
<dbReference type="PANTHER" id="PTHR43153">
    <property type="entry name" value="ELECTRON TRANSFER FLAVOPROTEIN ALPHA"/>
    <property type="match status" value="1"/>
</dbReference>
<evidence type="ECO:0000256" key="7">
    <source>
        <dbReference type="ARBA" id="ARBA00079299"/>
    </source>
</evidence>
<evidence type="ECO:0000256" key="3">
    <source>
        <dbReference type="ARBA" id="ARBA00022827"/>
    </source>
</evidence>
<keyword evidence="11" id="KW-1185">Reference proteome</keyword>
<evidence type="ECO:0000256" key="1">
    <source>
        <dbReference type="ARBA" id="ARBA00005817"/>
    </source>
</evidence>
<feature type="binding site" evidence="8">
    <location>
        <begin position="242"/>
        <end position="246"/>
    </location>
    <ligand>
        <name>FAD</name>
        <dbReference type="ChEBI" id="CHEBI:57692"/>
    </ligand>
</feature>
<dbReference type="EMBL" id="AP018786">
    <property type="protein sequence ID" value="BBF22714.1"/>
    <property type="molecule type" value="Genomic_DNA"/>
</dbReference>
<dbReference type="PIRSF" id="PIRSF000089">
    <property type="entry name" value="Electra_flavoP_a"/>
    <property type="match status" value="1"/>
</dbReference>
<sequence length="312" mass="32739">MTALLIAEHDNCSLKPATRRALTAVKSMSDTVDVLVAGNNCQAIAEEAAKLEGVRTVLLAQSPKLAQECPEVLADLAADEAEGYTHVVFAASSTGKAAMPRAAAKLDVSPVSDILEVKGAKTFVRGIYAGSLLATVEVDEPTVVATVRATAFAPAPDREGTPADIEEILVRDEYDRSQFVRFTETKSDRPDLVAARVVVAGGRGLIDETGFKALEDFADSIGAAIGATRTAVDMGLCPNDWQIGQTGKMVAPDVYVGFGISGAIQHTAGLKDARLIVAVNKDPEAPIFETADYGLVADAAETLAVLKEKLGR</sequence>
<dbReference type="Pfam" id="PF01012">
    <property type="entry name" value="ETF"/>
    <property type="match status" value="1"/>
</dbReference>
<evidence type="ECO:0000313" key="11">
    <source>
        <dbReference type="Proteomes" id="UP000271003"/>
    </source>
</evidence>
<protein>
    <recommendedName>
        <fullName evidence="6">Electron transfer flavoprotein subunit alpha</fullName>
    </recommendedName>
    <alternativeName>
        <fullName evidence="7">Electron transfer flavoprotein large subunit</fullName>
    </alternativeName>
</protein>
<dbReference type="FunFam" id="3.40.50.1220:FF:000001">
    <property type="entry name" value="Electron transfer flavoprotein, alpha subunit"/>
    <property type="match status" value="1"/>
</dbReference>
<dbReference type="SMART" id="SM00893">
    <property type="entry name" value="ETF"/>
    <property type="match status" value="1"/>
</dbReference>
<evidence type="ECO:0000313" key="10">
    <source>
        <dbReference type="EMBL" id="BBF22714.1"/>
    </source>
</evidence>
<keyword evidence="2" id="KW-0285">Flavoprotein</keyword>
<comment type="similarity">
    <text evidence="1">Belongs to the ETF alpha-subunit/FixB family.</text>
</comment>
<dbReference type="InterPro" id="IPR014729">
    <property type="entry name" value="Rossmann-like_a/b/a_fold"/>
</dbReference>
<dbReference type="SUPFAM" id="SSF52467">
    <property type="entry name" value="DHS-like NAD/FAD-binding domain"/>
    <property type="match status" value="1"/>
</dbReference>
<dbReference type="SUPFAM" id="SSF52402">
    <property type="entry name" value="Adenine nucleotide alpha hydrolases-like"/>
    <property type="match status" value="1"/>
</dbReference>
<name>A0A2Z6I8J8_9BURK</name>
<gene>
    <name evidence="10" type="primary">etfA</name>
    <name evidence="10" type="ORF">SUTMEG_06050</name>
</gene>
<dbReference type="AlphaFoldDB" id="A0A2Z6I8J8"/>
<evidence type="ECO:0000256" key="2">
    <source>
        <dbReference type="ARBA" id="ARBA00022630"/>
    </source>
</evidence>
<dbReference type="GO" id="GO:0033539">
    <property type="term" value="P:fatty acid beta-oxidation using acyl-CoA dehydrogenase"/>
    <property type="evidence" value="ECO:0007669"/>
    <property type="project" value="TreeGrafter"/>
</dbReference>
<dbReference type="InterPro" id="IPR033947">
    <property type="entry name" value="ETF_alpha_N"/>
</dbReference>
<dbReference type="InterPro" id="IPR029035">
    <property type="entry name" value="DHS-like_NAD/FAD-binding_dom"/>
</dbReference>
<accession>A0A2Z6I8J8</accession>
<comment type="function">
    <text evidence="5">The electron transfer flavoprotein serves as a specific electron acceptor for other dehydrogenases. It transfers the electrons to the main respiratory chain via ETF-ubiquinone oxidoreductase (ETF dehydrogenase).</text>
</comment>
<dbReference type="Proteomes" id="UP000271003">
    <property type="component" value="Chromosome"/>
</dbReference>
<dbReference type="Gene3D" id="3.40.50.620">
    <property type="entry name" value="HUPs"/>
    <property type="match status" value="1"/>
</dbReference>
<dbReference type="RefSeq" id="WP_120176394.1">
    <property type="nucleotide sequence ID" value="NZ_AP018786.1"/>
</dbReference>
<dbReference type="Gene3D" id="3.40.50.1220">
    <property type="entry name" value="TPP-binding domain"/>
    <property type="match status" value="1"/>
</dbReference>